<dbReference type="Proteomes" id="UP001418637">
    <property type="component" value="Unassembled WGS sequence"/>
</dbReference>
<dbReference type="PANTHER" id="PTHR47755:SF1">
    <property type="entry name" value="CELL DIVISION PROTEIN FTSX"/>
    <property type="match status" value="1"/>
</dbReference>
<keyword evidence="4" id="KW-1185">Reference proteome</keyword>
<comment type="caution">
    <text evidence="3">The sequence shown here is derived from an EMBL/GenBank/DDBJ whole genome shotgun (WGS) entry which is preliminary data.</text>
</comment>
<dbReference type="RefSeq" id="WP_346337669.1">
    <property type="nucleotide sequence ID" value="NZ_JBBYXI010000004.1"/>
</dbReference>
<evidence type="ECO:0000256" key="1">
    <source>
        <dbReference type="SAM" id="MobiDB-lite"/>
    </source>
</evidence>
<feature type="transmembrane region" description="Helical" evidence="2">
    <location>
        <begin position="300"/>
        <end position="320"/>
    </location>
</feature>
<reference evidence="3 4" key="1">
    <citation type="submission" date="2024-04" db="EMBL/GenBank/DDBJ databases">
        <title>A novel species isolated from cricket.</title>
        <authorList>
            <person name="Wang H.-C."/>
        </authorList>
    </citation>
    <scope>NUCLEOTIDE SEQUENCE [LARGE SCALE GENOMIC DNA]</scope>
    <source>
        <strain evidence="3 4">WL0021</strain>
    </source>
</reference>
<evidence type="ECO:0000313" key="4">
    <source>
        <dbReference type="Proteomes" id="UP001418637"/>
    </source>
</evidence>
<feature type="transmembrane region" description="Helical" evidence="2">
    <location>
        <begin position="196"/>
        <end position="218"/>
    </location>
</feature>
<sequence length="333" mass="35859">MNFRRSRYRNTTTTDEGNPKKDKRPDWEKPIGPALGRGAPLVPVDSAGSRALMAVIAIMTFLAALCAGGAQIVASNSSEWRAAVSREVTIQVRPAPQRDIDADVQIATNLAAQYPGIKKAQAFTKEESERLLEPWLGTGLDFNDLPIPRLIVLELAGGAPPDFTNLRQQLQEQIPGTTLDDHALWMSRLSTMANTVIGVGIMLVVLVLGAVGLAVAFATRGTMAGNREVVEVLHLVGANDDFIAREFQRRFFKMSLKGSAMGAVAAIVMVLCFSLLSSIWRASATGEQLEALFGSFDFGWQGILAIIIVALIVSGITAVVSRATVRHFLTASN</sequence>
<accession>A0ABV0BPB6</accession>
<feature type="compositionally biased region" description="Basic and acidic residues" evidence="1">
    <location>
        <begin position="17"/>
        <end position="29"/>
    </location>
</feature>
<dbReference type="PANTHER" id="PTHR47755">
    <property type="entry name" value="CELL DIVISION PROTEIN FTSX"/>
    <property type="match status" value="1"/>
</dbReference>
<feature type="transmembrane region" description="Helical" evidence="2">
    <location>
        <begin position="51"/>
        <end position="74"/>
    </location>
</feature>
<keyword evidence="2" id="KW-0472">Membrane</keyword>
<evidence type="ECO:0000256" key="2">
    <source>
        <dbReference type="SAM" id="Phobius"/>
    </source>
</evidence>
<name>A0ABV0BPB6_9HYPH</name>
<dbReference type="InterPro" id="IPR004513">
    <property type="entry name" value="FtsX"/>
</dbReference>
<organism evidence="3 4">
    <name type="scientific">Hohaiivirga grylli</name>
    <dbReference type="NCBI Taxonomy" id="3133970"/>
    <lineage>
        <taxon>Bacteria</taxon>
        <taxon>Pseudomonadati</taxon>
        <taxon>Pseudomonadota</taxon>
        <taxon>Alphaproteobacteria</taxon>
        <taxon>Hyphomicrobiales</taxon>
        <taxon>Methylobacteriaceae</taxon>
        <taxon>Hohaiivirga</taxon>
    </lineage>
</organism>
<proteinExistence type="predicted"/>
<protein>
    <submittedName>
        <fullName evidence="3">ABC transporter permease</fullName>
    </submittedName>
</protein>
<keyword evidence="2" id="KW-0812">Transmembrane</keyword>
<dbReference type="EMBL" id="JBBYXI010000004">
    <property type="protein sequence ID" value="MEN3931627.1"/>
    <property type="molecule type" value="Genomic_DNA"/>
</dbReference>
<gene>
    <name evidence="3" type="ORF">WJT86_11240</name>
</gene>
<feature type="transmembrane region" description="Helical" evidence="2">
    <location>
        <begin position="259"/>
        <end position="280"/>
    </location>
</feature>
<evidence type="ECO:0000313" key="3">
    <source>
        <dbReference type="EMBL" id="MEN3931627.1"/>
    </source>
</evidence>
<feature type="region of interest" description="Disordered" evidence="1">
    <location>
        <begin position="1"/>
        <end position="39"/>
    </location>
</feature>
<keyword evidence="2" id="KW-1133">Transmembrane helix</keyword>